<keyword evidence="4" id="KW-1185">Reference proteome</keyword>
<comment type="caution">
    <text evidence="3">The sequence shown here is derived from an EMBL/GenBank/DDBJ whole genome shotgun (WGS) entry which is preliminary data.</text>
</comment>
<dbReference type="PANTHER" id="PTHR10562">
    <property type="entry name" value="SMALL UBIQUITIN-RELATED MODIFIER"/>
    <property type="match status" value="1"/>
</dbReference>
<gene>
    <name evidence="3" type="ORF">CYCCA115_LOCUS19122</name>
</gene>
<name>A0AAD2G3B8_9STRA</name>
<dbReference type="CDD" id="cd01763">
    <property type="entry name" value="Ubl_SUMO_like"/>
    <property type="match status" value="1"/>
</dbReference>
<evidence type="ECO:0000256" key="1">
    <source>
        <dbReference type="SAM" id="MobiDB-lite"/>
    </source>
</evidence>
<dbReference type="AlphaFoldDB" id="A0AAD2G3B8"/>
<dbReference type="InterPro" id="IPR029071">
    <property type="entry name" value="Ubiquitin-like_domsf"/>
</dbReference>
<dbReference type="Gene3D" id="3.10.20.90">
    <property type="entry name" value="Phosphatidylinositol 3-kinase Catalytic Subunit, Chain A, domain 1"/>
    <property type="match status" value="1"/>
</dbReference>
<feature type="compositionally biased region" description="Acidic residues" evidence="1">
    <location>
        <begin position="14"/>
        <end position="23"/>
    </location>
</feature>
<dbReference type="PROSITE" id="PS50053">
    <property type="entry name" value="UBIQUITIN_2"/>
    <property type="match status" value="1"/>
</dbReference>
<evidence type="ECO:0000313" key="4">
    <source>
        <dbReference type="Proteomes" id="UP001295423"/>
    </source>
</evidence>
<protein>
    <recommendedName>
        <fullName evidence="2">Ubiquitin-like domain-containing protein</fullName>
    </recommendedName>
</protein>
<feature type="region of interest" description="Disordered" evidence="1">
    <location>
        <begin position="1"/>
        <end position="24"/>
    </location>
</feature>
<dbReference type="EMBL" id="CAKOGP040002091">
    <property type="protein sequence ID" value="CAJ1961287.1"/>
    <property type="molecule type" value="Genomic_DNA"/>
</dbReference>
<dbReference type="SUPFAM" id="SSF54236">
    <property type="entry name" value="Ubiquitin-like"/>
    <property type="match status" value="1"/>
</dbReference>
<dbReference type="InterPro" id="IPR000626">
    <property type="entry name" value="Ubiquitin-like_dom"/>
</dbReference>
<dbReference type="Proteomes" id="UP001295423">
    <property type="component" value="Unassembled WGS sequence"/>
</dbReference>
<dbReference type="Pfam" id="PF11976">
    <property type="entry name" value="Rad60-SLD"/>
    <property type="match status" value="1"/>
</dbReference>
<organism evidence="3 4">
    <name type="scientific">Cylindrotheca closterium</name>
    <dbReference type="NCBI Taxonomy" id="2856"/>
    <lineage>
        <taxon>Eukaryota</taxon>
        <taxon>Sar</taxon>
        <taxon>Stramenopiles</taxon>
        <taxon>Ochrophyta</taxon>
        <taxon>Bacillariophyta</taxon>
        <taxon>Bacillariophyceae</taxon>
        <taxon>Bacillariophycidae</taxon>
        <taxon>Bacillariales</taxon>
        <taxon>Bacillariaceae</taxon>
        <taxon>Cylindrotheca</taxon>
    </lineage>
</organism>
<dbReference type="InterPro" id="IPR022617">
    <property type="entry name" value="Rad60/SUMO-like_dom"/>
</dbReference>
<proteinExistence type="predicted"/>
<feature type="domain" description="Ubiquitin-like" evidence="2">
    <location>
        <begin position="195"/>
        <end position="269"/>
    </location>
</feature>
<accession>A0AAD2G3B8</accession>
<sequence>MTSTPNSSKRAREDDPDAGADDAADTKAVFVTNREADFNENTFWMIDFDNYSGNQGATILVKRCMRNYGWNLEKAKTILKAYRQFLSLKKDFGDWDAKLLSPSHLVDQMWRQHILDIGNYCHDMMMLCGRVVLHNADGALEIQAKKTRDEKIRSELLKKFGSENVDRAIWDFPEEKKRTMFGDCSRAANPIPADITICIKDKANGEAFFKMNRNHSMGAVFQLYAERKGIEKKYIRFVRNGDRIADSSTPDSLGLTDMDQLDAVLDQRG</sequence>
<evidence type="ECO:0000259" key="2">
    <source>
        <dbReference type="PROSITE" id="PS50053"/>
    </source>
</evidence>
<reference evidence="3" key="1">
    <citation type="submission" date="2023-08" db="EMBL/GenBank/DDBJ databases">
        <authorList>
            <person name="Audoor S."/>
            <person name="Bilcke G."/>
        </authorList>
    </citation>
    <scope>NUCLEOTIDE SEQUENCE</scope>
</reference>
<evidence type="ECO:0000313" key="3">
    <source>
        <dbReference type="EMBL" id="CAJ1961287.1"/>
    </source>
</evidence>